<evidence type="ECO:0000256" key="2">
    <source>
        <dbReference type="ARBA" id="ARBA00023082"/>
    </source>
</evidence>
<keyword evidence="2" id="KW-0731">Sigma factor</keyword>
<evidence type="ECO:0000256" key="1">
    <source>
        <dbReference type="ARBA" id="ARBA00023015"/>
    </source>
</evidence>
<keyword evidence="4" id="KW-0804">Transcription</keyword>
<proteinExistence type="predicted"/>
<dbReference type="PANTHER" id="PTHR30603:SF47">
    <property type="entry name" value="RNA POLYMERASE SIGMA FACTOR SIGD, CHLOROPLASTIC"/>
    <property type="match status" value="1"/>
</dbReference>
<dbReference type="AlphaFoldDB" id="A0A6A7WB62"/>
<dbReference type="InterPro" id="IPR050239">
    <property type="entry name" value="Sigma-70_RNA_pol_init_factors"/>
</dbReference>
<gene>
    <name evidence="7" type="ORF">F7D20_07100</name>
</gene>
<dbReference type="Gene3D" id="1.20.120.1810">
    <property type="match status" value="1"/>
</dbReference>
<accession>A0A6A7WB62</accession>
<name>A0A6A7WB62_9BACT</name>
<dbReference type="InterPro" id="IPR000943">
    <property type="entry name" value="RNA_pol_sigma70"/>
</dbReference>
<sequence>MEAKNINQLVTENLSYVKSLANRFKGKGVDFDDLVSEGYMAMTQAAQKYDTERGTQFIAYAAPFIRKAMEQAIKQQSASYGMPKDGHQQLNKKLSRPLSIDAPLGTNNKYTLLDILINKDALSEEENTYFRLISEDLKAAIEILDEREREVIRKFYGIGCPHIPMADIAEDMELKRERVRQIRDKAVRKMARQAKTKALKTLLRK</sequence>
<dbReference type="RefSeq" id="WP_022253200.1">
    <property type="nucleotide sequence ID" value="NZ_JAHOER010000071.1"/>
</dbReference>
<keyword evidence="8" id="KW-1185">Reference proteome</keyword>
<dbReference type="Gene3D" id="1.10.10.10">
    <property type="entry name" value="Winged helix-like DNA-binding domain superfamily/Winged helix DNA-binding domain"/>
    <property type="match status" value="1"/>
</dbReference>
<dbReference type="GO" id="GO:0003677">
    <property type="term" value="F:DNA binding"/>
    <property type="evidence" value="ECO:0007669"/>
    <property type="project" value="UniProtKB-KW"/>
</dbReference>
<evidence type="ECO:0000259" key="6">
    <source>
        <dbReference type="Pfam" id="PF04545"/>
    </source>
</evidence>
<dbReference type="NCBIfam" id="TIGR02937">
    <property type="entry name" value="sigma70-ECF"/>
    <property type="match status" value="1"/>
</dbReference>
<evidence type="ECO:0000259" key="5">
    <source>
        <dbReference type="Pfam" id="PF04542"/>
    </source>
</evidence>
<dbReference type="InterPro" id="IPR007627">
    <property type="entry name" value="RNA_pol_sigma70_r2"/>
</dbReference>
<dbReference type="InterPro" id="IPR007630">
    <property type="entry name" value="RNA_pol_sigma70_r4"/>
</dbReference>
<dbReference type="OrthoDB" id="9809557at2"/>
<dbReference type="InterPro" id="IPR036388">
    <property type="entry name" value="WH-like_DNA-bd_sf"/>
</dbReference>
<reference evidence="7 8" key="1">
    <citation type="submission" date="2019-09" db="EMBL/GenBank/DDBJ databases">
        <title>Distinct polysaccharide growth profiles of human intestinal Prevotella copri isolates.</title>
        <authorList>
            <person name="Fehlner-Peach H."/>
            <person name="Magnabosco C."/>
            <person name="Raghavan V."/>
            <person name="Scher J.U."/>
            <person name="Tett A."/>
            <person name="Cox L.M."/>
            <person name="Gottsegen C."/>
            <person name="Watters A."/>
            <person name="Wiltshire- Gordon J.D."/>
            <person name="Segata N."/>
            <person name="Bonneau R."/>
            <person name="Littman D.R."/>
        </authorList>
    </citation>
    <scope>NUCLEOTIDE SEQUENCE [LARGE SCALE GENOMIC DNA]</scope>
    <source>
        <strain evidence="8">iAQ1173</strain>
    </source>
</reference>
<evidence type="ECO:0000256" key="4">
    <source>
        <dbReference type="ARBA" id="ARBA00023163"/>
    </source>
</evidence>
<dbReference type="Pfam" id="PF04545">
    <property type="entry name" value="Sigma70_r4"/>
    <property type="match status" value="1"/>
</dbReference>
<evidence type="ECO:0000313" key="8">
    <source>
        <dbReference type="Proteomes" id="UP000384372"/>
    </source>
</evidence>
<keyword evidence="3" id="KW-0238">DNA-binding</keyword>
<dbReference type="GO" id="GO:0006352">
    <property type="term" value="P:DNA-templated transcription initiation"/>
    <property type="evidence" value="ECO:0007669"/>
    <property type="project" value="InterPro"/>
</dbReference>
<dbReference type="SUPFAM" id="SSF88946">
    <property type="entry name" value="Sigma2 domain of RNA polymerase sigma factors"/>
    <property type="match status" value="1"/>
</dbReference>
<dbReference type="InterPro" id="IPR013324">
    <property type="entry name" value="RNA_pol_sigma_r3/r4-like"/>
</dbReference>
<dbReference type="PANTHER" id="PTHR30603">
    <property type="entry name" value="RNA POLYMERASE SIGMA FACTOR RPO"/>
    <property type="match status" value="1"/>
</dbReference>
<protein>
    <submittedName>
        <fullName evidence="7">Sigma-70 family RNA polymerase sigma factor</fullName>
    </submittedName>
</protein>
<evidence type="ECO:0000313" key="7">
    <source>
        <dbReference type="EMBL" id="MQP11727.1"/>
    </source>
</evidence>
<dbReference type="EMBL" id="VZAD01000059">
    <property type="protein sequence ID" value="MQP11727.1"/>
    <property type="molecule type" value="Genomic_DNA"/>
</dbReference>
<dbReference type="PRINTS" id="PR00046">
    <property type="entry name" value="SIGMA70FCT"/>
</dbReference>
<comment type="caution">
    <text evidence="7">The sequence shown here is derived from an EMBL/GenBank/DDBJ whole genome shotgun (WGS) entry which is preliminary data.</text>
</comment>
<dbReference type="InterPro" id="IPR014284">
    <property type="entry name" value="RNA_pol_sigma-70_dom"/>
</dbReference>
<organism evidence="7 8">
    <name type="scientific">Segatella copri</name>
    <dbReference type="NCBI Taxonomy" id="165179"/>
    <lineage>
        <taxon>Bacteria</taxon>
        <taxon>Pseudomonadati</taxon>
        <taxon>Bacteroidota</taxon>
        <taxon>Bacteroidia</taxon>
        <taxon>Bacteroidales</taxon>
        <taxon>Prevotellaceae</taxon>
        <taxon>Segatella</taxon>
    </lineage>
</organism>
<dbReference type="GO" id="GO:0016987">
    <property type="term" value="F:sigma factor activity"/>
    <property type="evidence" value="ECO:0007669"/>
    <property type="project" value="UniProtKB-KW"/>
</dbReference>
<feature type="domain" description="RNA polymerase sigma-70 region 4" evidence="6">
    <location>
        <begin position="140"/>
        <end position="190"/>
    </location>
</feature>
<feature type="domain" description="RNA polymerase sigma-70 region 2" evidence="5">
    <location>
        <begin position="9"/>
        <end position="77"/>
    </location>
</feature>
<evidence type="ECO:0000256" key="3">
    <source>
        <dbReference type="ARBA" id="ARBA00023125"/>
    </source>
</evidence>
<dbReference type="Pfam" id="PF04542">
    <property type="entry name" value="Sigma70_r2"/>
    <property type="match status" value="1"/>
</dbReference>
<dbReference type="Proteomes" id="UP000384372">
    <property type="component" value="Unassembled WGS sequence"/>
</dbReference>
<dbReference type="InterPro" id="IPR013325">
    <property type="entry name" value="RNA_pol_sigma_r2"/>
</dbReference>
<dbReference type="SUPFAM" id="SSF88659">
    <property type="entry name" value="Sigma3 and sigma4 domains of RNA polymerase sigma factors"/>
    <property type="match status" value="1"/>
</dbReference>
<keyword evidence="1" id="KW-0805">Transcription regulation</keyword>